<dbReference type="RefSeq" id="WP_070235543.1">
    <property type="nucleotide sequence ID" value="NZ_CP017478.1"/>
</dbReference>
<evidence type="ECO:0000313" key="1">
    <source>
        <dbReference type="EMBL" id="AOW19427.1"/>
    </source>
</evidence>
<protein>
    <submittedName>
        <fullName evidence="1">Uncharacterized protein</fullName>
    </submittedName>
</protein>
<dbReference type="STRING" id="1850246.LPB138_01435"/>
<reference evidence="1 2" key="1">
    <citation type="submission" date="2016-10" db="EMBL/GenBank/DDBJ databases">
        <title>Lutibacter sp. LPB0138, isolated from marine gastropod.</title>
        <authorList>
            <person name="Kim E."/>
            <person name="Yi H."/>
        </authorList>
    </citation>
    <scope>NUCLEOTIDE SEQUENCE [LARGE SCALE GENOMIC DNA]</scope>
    <source>
        <strain evidence="1 2">LPB0138</strain>
    </source>
</reference>
<dbReference type="EMBL" id="CP017478">
    <property type="protein sequence ID" value="AOW19427.1"/>
    <property type="molecule type" value="Genomic_DNA"/>
</dbReference>
<dbReference type="KEGG" id="lul:LPB138_01435"/>
<name>A0A1D8P4E0_9FLAO</name>
<gene>
    <name evidence="1" type="ORF">LPB138_01435</name>
</gene>
<dbReference type="OrthoDB" id="1445917at2"/>
<sequence>MKKNVSTTIFILFTIVLFGQKNIEKLDIYSNENKEIISINEFNTKCKNVVFHCKKYETDSLIINKVLYRYYFGEISKQENKQVRIYLNRLANKDIDTTKNIIIYFKERLVGFNQSIEECTYDVDKSIQENYSIYLNNVTNQSHNEMSLLDFKKVFNNHITKFHSEVRYYDDYEKTAKTKSKCIQKIEKKSNSKINLIVHENIGYKLKNDYFTWAEDTGVIKNMFFEINTGNDLLILKPNGKYFIKNGYVSDSNIIKIANESDWSEYYNDWKKTTEEKFSKGHGIIKKLVQNNVYHLKHCF</sequence>
<dbReference type="Proteomes" id="UP000176050">
    <property type="component" value="Chromosome"/>
</dbReference>
<keyword evidence="2" id="KW-1185">Reference proteome</keyword>
<accession>A0A1D8P4E0</accession>
<organism evidence="1 2">
    <name type="scientific">Urechidicola croceus</name>
    <dbReference type="NCBI Taxonomy" id="1850246"/>
    <lineage>
        <taxon>Bacteria</taxon>
        <taxon>Pseudomonadati</taxon>
        <taxon>Bacteroidota</taxon>
        <taxon>Flavobacteriia</taxon>
        <taxon>Flavobacteriales</taxon>
        <taxon>Flavobacteriaceae</taxon>
        <taxon>Urechidicola</taxon>
    </lineage>
</organism>
<dbReference type="AlphaFoldDB" id="A0A1D8P4E0"/>
<proteinExistence type="predicted"/>
<evidence type="ECO:0000313" key="2">
    <source>
        <dbReference type="Proteomes" id="UP000176050"/>
    </source>
</evidence>